<dbReference type="KEGG" id="sna:Snas_5959"/>
<sequence length="271" mass="28647">MKRKTIAVVMAAVAVAAASATALVTGNAFAEDSDPSTKIIGGKPASEDYPFMASLQYEKNGNPDSHRCGTALIDDQWVLTAAHCVVNDDGTVWDPSLLHIKIGSTDNTQGTDVKIEKIVANPDYLAGKENSGDIALLHLAEAPDAPVIKLGGQPEVGSDVREIGWGRTVGDDPNSMPKELQELDTKVLDNEKCVFGDEWDITKGDVCVESPGNQAGACNGDSGSPLLQKVDGEWVTVGVDSRSGGSKCLETDEVYTGVAHYTDWIKSTIDA</sequence>
<gene>
    <name evidence="6" type="ordered locus">Snas_5959</name>
</gene>
<dbReference type="eggNOG" id="COG5640">
    <property type="taxonomic scope" value="Bacteria"/>
</dbReference>
<dbReference type="InterPro" id="IPR043504">
    <property type="entry name" value="Peptidase_S1_PA_chymotrypsin"/>
</dbReference>
<dbReference type="CDD" id="cd00190">
    <property type="entry name" value="Tryp_SPc"/>
    <property type="match status" value="1"/>
</dbReference>
<feature type="domain" description="Peptidase S1" evidence="5">
    <location>
        <begin position="39"/>
        <end position="270"/>
    </location>
</feature>
<dbReference type="InterPro" id="IPR033116">
    <property type="entry name" value="TRYPSIN_SER"/>
</dbReference>
<dbReference type="PROSITE" id="PS00134">
    <property type="entry name" value="TRYPSIN_HIS"/>
    <property type="match status" value="1"/>
</dbReference>
<dbReference type="InterPro" id="IPR001254">
    <property type="entry name" value="Trypsin_dom"/>
</dbReference>
<accession>D3Q057</accession>
<dbReference type="STRING" id="446470.Snas_5959"/>
<dbReference type="InterPro" id="IPR009003">
    <property type="entry name" value="Peptidase_S1_PA"/>
</dbReference>
<protein>
    <submittedName>
        <fullName evidence="6">Peptidase S1 and S6 chymotrypsin/Hap</fullName>
    </submittedName>
</protein>
<keyword evidence="4" id="KW-0732">Signal</keyword>
<dbReference type="SUPFAM" id="SSF50494">
    <property type="entry name" value="Trypsin-like serine proteases"/>
    <property type="match status" value="1"/>
</dbReference>
<dbReference type="PANTHER" id="PTHR24276">
    <property type="entry name" value="POLYSERASE-RELATED"/>
    <property type="match status" value="1"/>
</dbReference>
<dbReference type="PRINTS" id="PR00722">
    <property type="entry name" value="CHYMOTRYPSIN"/>
</dbReference>
<keyword evidence="7" id="KW-1185">Reference proteome</keyword>
<dbReference type="InterPro" id="IPR001314">
    <property type="entry name" value="Peptidase_S1A"/>
</dbReference>
<dbReference type="MEROPS" id="S01.121"/>
<evidence type="ECO:0000256" key="3">
    <source>
        <dbReference type="RuleBase" id="RU363034"/>
    </source>
</evidence>
<evidence type="ECO:0000256" key="2">
    <source>
        <dbReference type="ARBA" id="ARBA00023157"/>
    </source>
</evidence>
<dbReference type="Proteomes" id="UP000000844">
    <property type="component" value="Chromosome"/>
</dbReference>
<comment type="similarity">
    <text evidence="1">Belongs to the peptidase S1 family.</text>
</comment>
<feature type="signal peptide" evidence="4">
    <location>
        <begin position="1"/>
        <end position="30"/>
    </location>
</feature>
<organism evidence="6 7">
    <name type="scientific">Stackebrandtia nassauensis (strain DSM 44728 / CIP 108903 / NRRL B-16338 / NBRC 102104 / LLR-40K-21)</name>
    <dbReference type="NCBI Taxonomy" id="446470"/>
    <lineage>
        <taxon>Bacteria</taxon>
        <taxon>Bacillati</taxon>
        <taxon>Actinomycetota</taxon>
        <taxon>Actinomycetes</taxon>
        <taxon>Glycomycetales</taxon>
        <taxon>Glycomycetaceae</taxon>
        <taxon>Stackebrandtia</taxon>
    </lineage>
</organism>
<evidence type="ECO:0000256" key="4">
    <source>
        <dbReference type="SAM" id="SignalP"/>
    </source>
</evidence>
<feature type="chain" id="PRO_5003049603" evidence="4">
    <location>
        <begin position="31"/>
        <end position="271"/>
    </location>
</feature>
<dbReference type="SMART" id="SM00020">
    <property type="entry name" value="Tryp_SPc"/>
    <property type="match status" value="1"/>
</dbReference>
<dbReference type="FunFam" id="2.40.10.10:FF:000068">
    <property type="entry name" value="transmembrane protease serine 2"/>
    <property type="match status" value="1"/>
</dbReference>
<evidence type="ECO:0000259" key="5">
    <source>
        <dbReference type="PROSITE" id="PS50240"/>
    </source>
</evidence>
<dbReference type="RefSeq" id="WP_013021157.1">
    <property type="nucleotide sequence ID" value="NC_013947.1"/>
</dbReference>
<dbReference type="Pfam" id="PF00089">
    <property type="entry name" value="Trypsin"/>
    <property type="match status" value="1"/>
</dbReference>
<dbReference type="GO" id="GO:0004252">
    <property type="term" value="F:serine-type endopeptidase activity"/>
    <property type="evidence" value="ECO:0007669"/>
    <property type="project" value="InterPro"/>
</dbReference>
<reference evidence="6 7" key="1">
    <citation type="journal article" date="2009" name="Stand. Genomic Sci.">
        <title>Complete genome sequence of Stackebrandtia nassauensis type strain (LLR-40K-21).</title>
        <authorList>
            <person name="Munk C."/>
            <person name="Lapidus A."/>
            <person name="Copeland A."/>
            <person name="Jando M."/>
            <person name="Mayilraj S."/>
            <person name="Glavina Del Rio T."/>
            <person name="Nolan M."/>
            <person name="Chen F."/>
            <person name="Lucas S."/>
            <person name="Tice H."/>
            <person name="Cheng J.F."/>
            <person name="Han C."/>
            <person name="Detter J.C."/>
            <person name="Bruce D."/>
            <person name="Goodwin L."/>
            <person name="Chain P."/>
            <person name="Pitluck S."/>
            <person name="Goker M."/>
            <person name="Ovchinikova G."/>
            <person name="Pati A."/>
            <person name="Ivanova N."/>
            <person name="Mavromatis K."/>
            <person name="Chen A."/>
            <person name="Palaniappan K."/>
            <person name="Land M."/>
            <person name="Hauser L."/>
            <person name="Chang Y.J."/>
            <person name="Jeffries C.D."/>
            <person name="Bristow J."/>
            <person name="Eisen J.A."/>
            <person name="Markowitz V."/>
            <person name="Hugenholtz P."/>
            <person name="Kyrpides N.C."/>
            <person name="Klenk H.P."/>
        </authorList>
    </citation>
    <scope>NUCLEOTIDE SEQUENCE [LARGE SCALE GENOMIC DNA]</scope>
    <source>
        <strain evidence="7">DSM 44728 / CIP 108903 / NRRL B-16338 / NBRC 102104 / LLR-40K-21</strain>
    </source>
</reference>
<keyword evidence="3" id="KW-0378">Hydrolase</keyword>
<dbReference type="EMBL" id="CP001778">
    <property type="protein sequence ID" value="ADD45586.1"/>
    <property type="molecule type" value="Genomic_DNA"/>
</dbReference>
<dbReference type="HOGENOM" id="CLU_006842_7_5_11"/>
<dbReference type="PROSITE" id="PS00135">
    <property type="entry name" value="TRYPSIN_SER"/>
    <property type="match status" value="1"/>
</dbReference>
<name>D3Q057_STANL</name>
<dbReference type="GO" id="GO:0006508">
    <property type="term" value="P:proteolysis"/>
    <property type="evidence" value="ECO:0007669"/>
    <property type="project" value="UniProtKB-KW"/>
</dbReference>
<dbReference type="AlphaFoldDB" id="D3Q057"/>
<keyword evidence="3" id="KW-0720">Serine protease</keyword>
<evidence type="ECO:0000256" key="1">
    <source>
        <dbReference type="ARBA" id="ARBA00007664"/>
    </source>
</evidence>
<dbReference type="PANTHER" id="PTHR24276:SF96">
    <property type="entry name" value="PEPTIDASE S1 DOMAIN-CONTAINING PROTEIN"/>
    <property type="match status" value="1"/>
</dbReference>
<dbReference type="InterPro" id="IPR018114">
    <property type="entry name" value="TRYPSIN_HIS"/>
</dbReference>
<keyword evidence="2" id="KW-1015">Disulfide bond</keyword>
<evidence type="ECO:0000313" key="7">
    <source>
        <dbReference type="Proteomes" id="UP000000844"/>
    </source>
</evidence>
<dbReference type="Gene3D" id="2.40.10.10">
    <property type="entry name" value="Trypsin-like serine proteases"/>
    <property type="match status" value="1"/>
</dbReference>
<keyword evidence="3" id="KW-0645">Protease</keyword>
<proteinExistence type="inferred from homology"/>
<evidence type="ECO:0000313" key="6">
    <source>
        <dbReference type="EMBL" id="ADD45586.1"/>
    </source>
</evidence>
<dbReference type="PROSITE" id="PS50240">
    <property type="entry name" value="TRYPSIN_DOM"/>
    <property type="match status" value="1"/>
</dbReference>
<dbReference type="OrthoDB" id="9815928at2"/>
<dbReference type="InterPro" id="IPR050430">
    <property type="entry name" value="Peptidase_S1"/>
</dbReference>